<dbReference type="RefSeq" id="XP_015703161.1">
    <property type="nucleotide sequence ID" value="XM_015847252.1"/>
</dbReference>
<reference evidence="1 2" key="1">
    <citation type="journal article" date="2011" name="PLoS Genet.">
        <title>Comparative genomic analysis of human fungal pathogens causing paracoccidioidomycosis.</title>
        <authorList>
            <person name="Desjardins C.A."/>
            <person name="Champion M.D."/>
            <person name="Holder J.W."/>
            <person name="Muszewska A."/>
            <person name="Goldberg J."/>
            <person name="Bailao A.M."/>
            <person name="Brigido M.M."/>
            <person name="Ferreira M.E."/>
            <person name="Garcia A.M."/>
            <person name="Grynberg M."/>
            <person name="Gujja S."/>
            <person name="Heiman D.I."/>
            <person name="Henn M.R."/>
            <person name="Kodira C.D."/>
            <person name="Leon-Narvaez H."/>
            <person name="Longo L.V."/>
            <person name="Ma L.J."/>
            <person name="Malavazi I."/>
            <person name="Matsuo A.L."/>
            <person name="Morais F.V."/>
            <person name="Pereira M."/>
            <person name="Rodriguez-Brito S."/>
            <person name="Sakthikumar S."/>
            <person name="Salem-Izacc S.M."/>
            <person name="Sykes S.M."/>
            <person name="Teixeira M.M."/>
            <person name="Vallejo M.C."/>
            <person name="Walter M.E."/>
            <person name="Yandava C."/>
            <person name="Young S."/>
            <person name="Zeng Q."/>
            <person name="Zucker J."/>
            <person name="Felipe M.S."/>
            <person name="Goldman G.H."/>
            <person name="Haas B.J."/>
            <person name="McEwen J.G."/>
            <person name="Nino-Vega G."/>
            <person name="Puccia R."/>
            <person name="San-Blas G."/>
            <person name="Soares C.M."/>
            <person name="Birren B.W."/>
            <person name="Cuomo C.A."/>
        </authorList>
    </citation>
    <scope>NUCLEOTIDE SEQUENCE [LARGE SCALE GENOMIC DNA]</scope>
    <source>
        <strain evidence="2">ATCC MYA-826 / Pb01</strain>
    </source>
</reference>
<gene>
    <name evidence="1" type="ORF">PAAG_11644</name>
</gene>
<name>A0A0A2V2G9_PARBA</name>
<dbReference type="KEGG" id="pbl:PAAG_11644"/>
<evidence type="ECO:0000313" key="1">
    <source>
        <dbReference type="EMBL" id="KGQ01653.1"/>
    </source>
</evidence>
<sequence length="77" mass="8623">MDIEYQTEAHHGYSTEFPWQLTGVISFSQAHDHCSHRSPPADISSGPDTCCRHMGEFASLVGELKYFWDRPANNGPA</sequence>
<organism evidence="1 2">
    <name type="scientific">Paracoccidioides lutzii (strain ATCC MYA-826 / Pb01)</name>
    <name type="common">Paracoccidioides brasiliensis</name>
    <dbReference type="NCBI Taxonomy" id="502779"/>
    <lineage>
        <taxon>Eukaryota</taxon>
        <taxon>Fungi</taxon>
        <taxon>Dikarya</taxon>
        <taxon>Ascomycota</taxon>
        <taxon>Pezizomycotina</taxon>
        <taxon>Eurotiomycetes</taxon>
        <taxon>Eurotiomycetidae</taxon>
        <taxon>Onygenales</taxon>
        <taxon>Ajellomycetaceae</taxon>
        <taxon>Paracoccidioides</taxon>
    </lineage>
</organism>
<evidence type="ECO:0000313" key="2">
    <source>
        <dbReference type="Proteomes" id="UP000002059"/>
    </source>
</evidence>
<keyword evidence="2" id="KW-1185">Reference proteome</keyword>
<proteinExistence type="predicted"/>
<protein>
    <submittedName>
        <fullName evidence="1">Uncharacterized protein</fullName>
    </submittedName>
</protein>
<accession>A0A0A2V2G9</accession>
<dbReference type="VEuPathDB" id="FungiDB:PAAG_11644"/>
<dbReference type="EMBL" id="KN293998">
    <property type="protein sequence ID" value="KGQ01653.1"/>
    <property type="molecule type" value="Genomic_DNA"/>
</dbReference>
<dbReference type="GeneID" id="26970572"/>
<dbReference type="Proteomes" id="UP000002059">
    <property type="component" value="Partially assembled WGS sequence"/>
</dbReference>
<dbReference type="HOGENOM" id="CLU_2638712_0_0_1"/>
<dbReference type="AlphaFoldDB" id="A0A0A2V2G9"/>